<gene>
    <name evidence="1" type="ORF">SAMN05421819_4591</name>
</gene>
<reference evidence="1 2" key="1">
    <citation type="submission" date="2016-10" db="EMBL/GenBank/DDBJ databases">
        <authorList>
            <person name="de Groot N.N."/>
        </authorList>
    </citation>
    <scope>NUCLEOTIDE SEQUENCE [LARGE SCALE GENOMIC DNA]</scope>
    <source>
        <strain evidence="1 2">DSM 22489</strain>
    </source>
</reference>
<dbReference type="Proteomes" id="UP000236728">
    <property type="component" value="Unassembled WGS sequence"/>
</dbReference>
<dbReference type="RefSeq" id="WP_103935416.1">
    <property type="nucleotide sequence ID" value="NZ_FNVA01000013.1"/>
</dbReference>
<evidence type="ECO:0000313" key="1">
    <source>
        <dbReference type="EMBL" id="SEG72717.1"/>
    </source>
</evidence>
<organism evidence="1 2">
    <name type="scientific">Bryocella elongata</name>
    <dbReference type="NCBI Taxonomy" id="863522"/>
    <lineage>
        <taxon>Bacteria</taxon>
        <taxon>Pseudomonadati</taxon>
        <taxon>Acidobacteriota</taxon>
        <taxon>Terriglobia</taxon>
        <taxon>Terriglobales</taxon>
        <taxon>Acidobacteriaceae</taxon>
        <taxon>Bryocella</taxon>
    </lineage>
</organism>
<dbReference type="EMBL" id="FNVA01000013">
    <property type="protein sequence ID" value="SEG72717.1"/>
    <property type="molecule type" value="Genomic_DNA"/>
</dbReference>
<proteinExistence type="predicted"/>
<name>A0A1H6CIV8_9BACT</name>
<sequence>MNSIPSYEFCAFGFLSQWLESEFALHAAISSAPTESAIRKALAYFQVARTFKGLDSPGKTALILQALTDVRNDPTLTMPHEKVEALAGQFQMCFHRFNLSAASKLLWLSCKEPFIIYDTRAVKALSRHFGRKFADYKEYSVAWREEFARAQGSIRVACETLPKGRIFMRSCEPTDRELLDMAKETWFTERVFDVFLWEVGAKNTGL</sequence>
<evidence type="ECO:0000313" key="2">
    <source>
        <dbReference type="Proteomes" id="UP000236728"/>
    </source>
</evidence>
<protein>
    <submittedName>
        <fullName evidence="1">Uncharacterized protein</fullName>
    </submittedName>
</protein>
<dbReference type="OrthoDB" id="9796965at2"/>
<accession>A0A1H6CIV8</accession>
<dbReference type="AlphaFoldDB" id="A0A1H6CIV8"/>
<keyword evidence="2" id="KW-1185">Reference proteome</keyword>